<dbReference type="EMBL" id="CM056809">
    <property type="protein sequence ID" value="KAJ8649446.1"/>
    <property type="molecule type" value="Genomic_DNA"/>
</dbReference>
<sequence length="194" mass="20961">MGDGRLKTGAVAFSDAGVGRRKATGTEGGSGPAAPAIDPGDGDGADGKRDDSSVVWSEDLDHHSNERENADNYAWPSLAEPETLTAPTEIDDNTVGSENAASNSCRAQAVEEERGDAGSGDVVGDETPMTIDRNCIRRKPTEVCLLPPRIQLVSRFVQMKTRRNRTIIRRVTDSMSVKRRRRRGIASAQPDSRR</sequence>
<evidence type="ECO:0000313" key="2">
    <source>
        <dbReference type="Proteomes" id="UP001234297"/>
    </source>
</evidence>
<gene>
    <name evidence="1" type="ORF">MRB53_002469</name>
</gene>
<evidence type="ECO:0000313" key="1">
    <source>
        <dbReference type="EMBL" id="KAJ8649446.1"/>
    </source>
</evidence>
<comment type="caution">
    <text evidence="1">The sequence shown here is derived from an EMBL/GenBank/DDBJ whole genome shotgun (WGS) entry which is preliminary data.</text>
</comment>
<organism evidence="1 2">
    <name type="scientific">Persea americana</name>
    <name type="common">Avocado</name>
    <dbReference type="NCBI Taxonomy" id="3435"/>
    <lineage>
        <taxon>Eukaryota</taxon>
        <taxon>Viridiplantae</taxon>
        <taxon>Streptophyta</taxon>
        <taxon>Embryophyta</taxon>
        <taxon>Tracheophyta</taxon>
        <taxon>Spermatophyta</taxon>
        <taxon>Magnoliopsida</taxon>
        <taxon>Magnoliidae</taxon>
        <taxon>Laurales</taxon>
        <taxon>Lauraceae</taxon>
        <taxon>Persea</taxon>
    </lineage>
</organism>
<name>A0ACC2MVG8_PERAE</name>
<accession>A0ACC2MVG8</accession>
<keyword evidence="2" id="KW-1185">Reference proteome</keyword>
<reference evidence="1 2" key="1">
    <citation type="journal article" date="2022" name="Hortic Res">
        <title>A haplotype resolved chromosomal level avocado genome allows analysis of novel avocado genes.</title>
        <authorList>
            <person name="Nath O."/>
            <person name="Fletcher S.J."/>
            <person name="Hayward A."/>
            <person name="Shaw L.M."/>
            <person name="Masouleh A.K."/>
            <person name="Furtado A."/>
            <person name="Henry R.J."/>
            <person name="Mitter N."/>
        </authorList>
    </citation>
    <scope>NUCLEOTIDE SEQUENCE [LARGE SCALE GENOMIC DNA]</scope>
    <source>
        <strain evidence="2">cv. Hass</strain>
    </source>
</reference>
<protein>
    <submittedName>
        <fullName evidence="1">Uncharacterized protein</fullName>
    </submittedName>
</protein>
<dbReference type="Proteomes" id="UP001234297">
    <property type="component" value="Chromosome 1"/>
</dbReference>
<proteinExistence type="predicted"/>